<proteinExistence type="predicted"/>
<keyword evidence="3" id="KW-1185">Reference proteome</keyword>
<feature type="compositionally biased region" description="Polar residues" evidence="1">
    <location>
        <begin position="608"/>
        <end position="617"/>
    </location>
</feature>
<feature type="compositionally biased region" description="Basic residues" evidence="1">
    <location>
        <begin position="302"/>
        <end position="315"/>
    </location>
</feature>
<name>A0A9W7DKZ7_AMBMO</name>
<feature type="region of interest" description="Disordered" evidence="1">
    <location>
        <begin position="61"/>
        <end position="94"/>
    </location>
</feature>
<organism evidence="2 3">
    <name type="scientific">Ambrosiozyma monospora</name>
    <name type="common">Yeast</name>
    <name type="synonym">Endomycopsis monosporus</name>
    <dbReference type="NCBI Taxonomy" id="43982"/>
    <lineage>
        <taxon>Eukaryota</taxon>
        <taxon>Fungi</taxon>
        <taxon>Dikarya</taxon>
        <taxon>Ascomycota</taxon>
        <taxon>Saccharomycotina</taxon>
        <taxon>Pichiomycetes</taxon>
        <taxon>Pichiales</taxon>
        <taxon>Pichiaceae</taxon>
        <taxon>Ambrosiozyma</taxon>
    </lineage>
</organism>
<dbReference type="Proteomes" id="UP001165063">
    <property type="component" value="Unassembled WGS sequence"/>
</dbReference>
<gene>
    <name evidence="2" type="ORF">Amon01_000502700</name>
</gene>
<feature type="region of interest" description="Disordered" evidence="1">
    <location>
        <begin position="288"/>
        <end position="510"/>
    </location>
</feature>
<evidence type="ECO:0000313" key="2">
    <source>
        <dbReference type="EMBL" id="GMG38802.1"/>
    </source>
</evidence>
<feature type="compositionally biased region" description="Basic residues" evidence="1">
    <location>
        <begin position="640"/>
        <end position="662"/>
    </location>
</feature>
<comment type="caution">
    <text evidence="2">The sequence shown here is derived from an EMBL/GenBank/DDBJ whole genome shotgun (WGS) entry which is preliminary data.</text>
</comment>
<feature type="compositionally biased region" description="Basic and acidic residues" evidence="1">
    <location>
        <begin position="374"/>
        <end position="411"/>
    </location>
</feature>
<protein>
    <submittedName>
        <fullName evidence="2">Unnamed protein product</fullName>
    </submittedName>
</protein>
<evidence type="ECO:0000256" key="1">
    <source>
        <dbReference type="SAM" id="MobiDB-lite"/>
    </source>
</evidence>
<feature type="compositionally biased region" description="Low complexity" evidence="1">
    <location>
        <begin position="622"/>
        <end position="639"/>
    </location>
</feature>
<feature type="compositionally biased region" description="Low complexity" evidence="1">
    <location>
        <begin position="490"/>
        <end position="500"/>
    </location>
</feature>
<reference evidence="2" key="1">
    <citation type="submission" date="2023-04" db="EMBL/GenBank/DDBJ databases">
        <title>Ambrosiozyma monospora NBRC 1965.</title>
        <authorList>
            <person name="Ichikawa N."/>
            <person name="Sato H."/>
            <person name="Tonouchi N."/>
        </authorList>
    </citation>
    <scope>NUCLEOTIDE SEQUENCE</scope>
    <source>
        <strain evidence="2">NBRC 1965</strain>
    </source>
</reference>
<accession>A0A9W7DKZ7</accession>
<feature type="compositionally biased region" description="Basic and acidic residues" evidence="1">
    <location>
        <begin position="694"/>
        <end position="703"/>
    </location>
</feature>
<feature type="compositionally biased region" description="Polar residues" evidence="1">
    <location>
        <begin position="328"/>
        <end position="340"/>
    </location>
</feature>
<feature type="compositionally biased region" description="Polar residues" evidence="1">
    <location>
        <begin position="350"/>
        <end position="362"/>
    </location>
</feature>
<sequence length="762" mass="83960">MSGTGGFFNNKRRVFKSLSIIPIHEHLALSLLQAQNQAFDDQVQNQNQGQMIAFTQLTPNPSSSIAAGGDFDNNSRVDSRSNCSSDSSDSQNQTKFQEIETSILPNVGAGIVDKDNGDDDEGQGTSGFIVADISLRQPDPIEHPDHDLSSSNLDENELNYSSPNPKFLNELNTSDLKVVNDNNSNSGKVKPSRKRTIADIFKDVTTANSMIKRQRMESLKNSTATTTVVTLENQEQERPKQEVKAQPSNEADIVKGFDIDDLKSRLPSSSNANVNTKTMFNSVVAGDSGVEKTTSKPVAQITKKKKGRGRGRPPKKTVVEDAPAVETPNVTSKKAATKQLQKQEPKQVEDSGNLTNPKTGLNFNKRLTRYKAKKLQEEKEKEKEKIAKEEEFKLQQKLEHTKKKKEEELTLKKQSNSKSQKVAKSTRKGKVENKIQIPVPLPANPPSNSNSEAAQPDKSEIQVPQSDPPEPEATHSTRVIPNHIMESDIIESSSQNIESSNPPPPPDALLNEKRLPINSHTVVESFNDTTTTTNDNDLFSNADFNNTTTTGIDQTTIHEFTQIESVGSKSITTDVAVAVTTTLAKNPDSAICGKPQQVETKHSENDGKQQSNTINEEGQQKVVETSKTETNTNTKSGKVSGKRKGGRVYKKLKRNTRSRTQRAAKMEIEKFKSVADNKTSNVEKETPAETTSDQTDKTTETGKSKTAIPKQKSISDPIPQPMTSNDLQENIPDSDPVEPLKSNKSPNWSIITNLFHLINHLH</sequence>
<dbReference type="EMBL" id="BSXU01002611">
    <property type="protein sequence ID" value="GMG38802.1"/>
    <property type="molecule type" value="Genomic_DNA"/>
</dbReference>
<feature type="region of interest" description="Disordered" evidence="1">
    <location>
        <begin position="590"/>
        <end position="746"/>
    </location>
</feature>
<feature type="compositionally biased region" description="Low complexity" evidence="1">
    <location>
        <begin position="80"/>
        <end position="93"/>
    </location>
</feature>
<feature type="region of interest" description="Disordered" evidence="1">
    <location>
        <begin position="107"/>
        <end position="126"/>
    </location>
</feature>
<evidence type="ECO:0000313" key="3">
    <source>
        <dbReference type="Proteomes" id="UP001165063"/>
    </source>
</evidence>
<dbReference type="AlphaFoldDB" id="A0A9W7DKZ7"/>
<feature type="compositionally biased region" description="Basic and acidic residues" evidence="1">
    <location>
        <begin position="664"/>
        <end position="687"/>
    </location>
</feature>